<evidence type="ECO:0000313" key="2">
    <source>
        <dbReference type="Proteomes" id="UP000027442"/>
    </source>
</evidence>
<comment type="caution">
    <text evidence="1">The sequence shown here is derived from an EMBL/GenBank/DDBJ whole genome shotgun (WGS) entry which is preliminary data.</text>
</comment>
<evidence type="ECO:0000313" key="1">
    <source>
        <dbReference type="EMBL" id="KDR51291.1"/>
    </source>
</evidence>
<dbReference type="RefSeq" id="WP_018967950.1">
    <property type="nucleotide sequence ID" value="NZ_KB899219.1"/>
</dbReference>
<keyword evidence="2" id="KW-1185">Reference proteome</keyword>
<organism evidence="1 2">
    <name type="scientific">Hoylesella loescheii DSM 19665 = JCM 12249 = ATCC 15930</name>
    <dbReference type="NCBI Taxonomy" id="1122985"/>
    <lineage>
        <taxon>Bacteria</taxon>
        <taxon>Pseudomonadati</taxon>
        <taxon>Bacteroidota</taxon>
        <taxon>Bacteroidia</taxon>
        <taxon>Bacteroidales</taxon>
        <taxon>Prevotellaceae</taxon>
        <taxon>Hoylesella</taxon>
    </lineage>
</organism>
<dbReference type="EMBL" id="JNGW01000116">
    <property type="protein sequence ID" value="KDR51291.1"/>
    <property type="molecule type" value="Genomic_DNA"/>
</dbReference>
<proteinExistence type="predicted"/>
<dbReference type="AlphaFoldDB" id="A0A069QN76"/>
<sequence length="62" mass="7016">MQQKIAQKPTLDFIMKSDFDRQPYTAPICNALDMETDSELFVCTSIMANTDEQSSHDVDTKA</sequence>
<dbReference type="HOGENOM" id="CLU_2900425_0_0_10"/>
<name>A0A069QN76_HOYLO</name>
<accession>A0A069QN76</accession>
<dbReference type="PATRIC" id="fig|1122985.7.peg.2750"/>
<protein>
    <submittedName>
        <fullName evidence="1">Uncharacterized protein</fullName>
    </submittedName>
</protein>
<reference evidence="1 2" key="1">
    <citation type="submission" date="2013-08" db="EMBL/GenBank/DDBJ databases">
        <authorList>
            <person name="Weinstock G."/>
            <person name="Sodergren E."/>
            <person name="Wylie T."/>
            <person name="Fulton L."/>
            <person name="Fulton R."/>
            <person name="Fronick C."/>
            <person name="O'Laughlin M."/>
            <person name="Godfrey J."/>
            <person name="Miner T."/>
            <person name="Herter B."/>
            <person name="Appelbaum E."/>
            <person name="Cordes M."/>
            <person name="Lek S."/>
            <person name="Wollam A."/>
            <person name="Pepin K.H."/>
            <person name="Palsikar V.B."/>
            <person name="Mitreva M."/>
            <person name="Wilson R.K."/>
        </authorList>
    </citation>
    <scope>NUCLEOTIDE SEQUENCE [LARGE SCALE GENOMIC DNA]</scope>
    <source>
        <strain evidence="1 2">ATCC 15930</strain>
    </source>
</reference>
<dbReference type="Proteomes" id="UP000027442">
    <property type="component" value="Unassembled WGS sequence"/>
</dbReference>
<gene>
    <name evidence="1" type="ORF">HMPREF1991_02655</name>
</gene>